<evidence type="ECO:0000256" key="1">
    <source>
        <dbReference type="ARBA" id="ARBA00004496"/>
    </source>
</evidence>
<dbReference type="InterPro" id="IPR023009">
    <property type="entry name" value="Tyrosine_recombinase_XerC/XerD"/>
</dbReference>
<evidence type="ECO:0000313" key="13">
    <source>
        <dbReference type="Proteomes" id="UP000523139"/>
    </source>
</evidence>
<dbReference type="PROSITE" id="PS51900">
    <property type="entry name" value="CB"/>
    <property type="match status" value="1"/>
</dbReference>
<feature type="active site" evidence="9">
    <location>
        <position position="166"/>
    </location>
</feature>
<feature type="active site" evidence="9">
    <location>
        <position position="264"/>
    </location>
</feature>
<feature type="active site" evidence="9">
    <location>
        <position position="261"/>
    </location>
</feature>
<dbReference type="Pfam" id="PF02899">
    <property type="entry name" value="Phage_int_SAM_1"/>
    <property type="match status" value="1"/>
</dbReference>
<dbReference type="GO" id="GO:0006313">
    <property type="term" value="P:DNA transposition"/>
    <property type="evidence" value="ECO:0007669"/>
    <property type="project" value="UniProtKB-UniRule"/>
</dbReference>
<protein>
    <recommendedName>
        <fullName evidence="9">Tyrosine recombinase XerC</fullName>
    </recommendedName>
</protein>
<evidence type="ECO:0000256" key="3">
    <source>
        <dbReference type="ARBA" id="ARBA00022618"/>
    </source>
</evidence>
<keyword evidence="13" id="KW-1185">Reference proteome</keyword>
<keyword evidence="6 9" id="KW-0238">DNA-binding</keyword>
<feature type="active site" description="O-(3'-phospho-DNA)-tyrosine intermediate" evidence="9">
    <location>
        <position position="296"/>
    </location>
</feature>
<dbReference type="InterPro" id="IPR044068">
    <property type="entry name" value="CB"/>
</dbReference>
<dbReference type="GO" id="GO:0007059">
    <property type="term" value="P:chromosome segregation"/>
    <property type="evidence" value="ECO:0007669"/>
    <property type="project" value="UniProtKB-UniRule"/>
</dbReference>
<dbReference type="CDD" id="cd00798">
    <property type="entry name" value="INT_XerDC_C"/>
    <property type="match status" value="1"/>
</dbReference>
<dbReference type="SUPFAM" id="SSF56349">
    <property type="entry name" value="DNA breaking-rejoining enzymes"/>
    <property type="match status" value="1"/>
</dbReference>
<keyword evidence="3 9" id="KW-0132">Cell division</keyword>
<evidence type="ECO:0000256" key="9">
    <source>
        <dbReference type="HAMAP-Rule" id="MF_01808"/>
    </source>
</evidence>
<sequence>MHMEQAPGQQDTDPLVEEFAAHLSDQRRLSAHTVRGYISDLTQLSEHTGGLARLSLAGLRTWLADLHAAGLSRSTLNRKTASARAFSTWAHQRGYLSEDPAVRLKSAPRGSHLPDVLQSGHVEDLTNGAQQMRMAYEKIKDEDLPGWAVAVRDEAMIELLYATGIRVSELAGLDREALDPAQRMVRVLGKGRKERMVPYGAPAQEALNRWITEARPVLEQPHSGEALFIGQRGARINVRVVRKVIDEALAGLGTTSARGPHALRHTAATHLLDGGADLRTVQEMLGHASLATTQIYTHVSVDRLTKAYAQAHPRA</sequence>
<name>A0A7X8TJQ7_9MICC</name>
<dbReference type="GO" id="GO:0009037">
    <property type="term" value="F:tyrosine-based site-specific recombinase activity"/>
    <property type="evidence" value="ECO:0007669"/>
    <property type="project" value="UniProtKB-UniRule"/>
</dbReference>
<dbReference type="GO" id="GO:0003677">
    <property type="term" value="F:DNA binding"/>
    <property type="evidence" value="ECO:0007669"/>
    <property type="project" value="UniProtKB-UniRule"/>
</dbReference>
<dbReference type="GO" id="GO:0005737">
    <property type="term" value="C:cytoplasm"/>
    <property type="evidence" value="ECO:0007669"/>
    <property type="project" value="UniProtKB-SubCell"/>
</dbReference>
<dbReference type="Proteomes" id="UP000523139">
    <property type="component" value="Unassembled WGS sequence"/>
</dbReference>
<dbReference type="PANTHER" id="PTHR30349:SF77">
    <property type="entry name" value="TYROSINE RECOMBINASE XERC"/>
    <property type="match status" value="1"/>
</dbReference>
<comment type="caution">
    <text evidence="12">The sequence shown here is derived from an EMBL/GenBank/DDBJ whole genome shotgun (WGS) entry which is preliminary data.</text>
</comment>
<dbReference type="Pfam" id="PF00589">
    <property type="entry name" value="Phage_integrase"/>
    <property type="match status" value="1"/>
</dbReference>
<feature type="active site" evidence="9">
    <location>
        <position position="190"/>
    </location>
</feature>
<feature type="domain" description="Tyr recombinase" evidence="10">
    <location>
        <begin position="120"/>
        <end position="309"/>
    </location>
</feature>
<gene>
    <name evidence="9" type="primary">xerC</name>
    <name evidence="12" type="ORF">HGQ17_08745</name>
</gene>
<dbReference type="GO" id="GO:0051301">
    <property type="term" value="P:cell division"/>
    <property type="evidence" value="ECO:0007669"/>
    <property type="project" value="UniProtKB-KW"/>
</dbReference>
<proteinExistence type="inferred from homology"/>
<dbReference type="InterPro" id="IPR013762">
    <property type="entry name" value="Integrase-like_cat_sf"/>
</dbReference>
<comment type="subcellular location">
    <subcellularLocation>
        <location evidence="1 9">Cytoplasm</location>
    </subcellularLocation>
</comment>
<keyword evidence="5 9" id="KW-0229">DNA integration</keyword>
<dbReference type="HAMAP" id="MF_01808">
    <property type="entry name" value="Recomb_XerC_XerD"/>
    <property type="match status" value="1"/>
</dbReference>
<dbReference type="PROSITE" id="PS51898">
    <property type="entry name" value="TYR_RECOMBINASE"/>
    <property type="match status" value="1"/>
</dbReference>
<evidence type="ECO:0000259" key="11">
    <source>
        <dbReference type="PROSITE" id="PS51900"/>
    </source>
</evidence>
<keyword evidence="2 9" id="KW-0963">Cytoplasm</keyword>
<keyword evidence="4 9" id="KW-0159">Chromosome partition</keyword>
<dbReference type="EMBL" id="JABAHY010000007">
    <property type="protein sequence ID" value="NLS10085.1"/>
    <property type="molecule type" value="Genomic_DNA"/>
</dbReference>
<reference evidence="12 13" key="1">
    <citation type="submission" date="2020-04" db="EMBL/GenBank/DDBJ databases">
        <title>Nesterenkonia sp. nov., isolated from marine sediment.</title>
        <authorList>
            <person name="Zhang G."/>
        </authorList>
    </citation>
    <scope>NUCLEOTIDE SEQUENCE [LARGE SCALE GENOMIC DNA]</scope>
    <source>
        <strain evidence="12 13">MY13</strain>
    </source>
</reference>
<dbReference type="InterPro" id="IPR002104">
    <property type="entry name" value="Integrase_catalytic"/>
</dbReference>
<evidence type="ECO:0000313" key="12">
    <source>
        <dbReference type="EMBL" id="NLS10085.1"/>
    </source>
</evidence>
<comment type="subunit">
    <text evidence="9">Forms a cyclic heterotetrameric complex composed of two molecules of XerC and two molecules of XerD.</text>
</comment>
<dbReference type="Gene3D" id="1.10.150.130">
    <property type="match status" value="1"/>
</dbReference>
<comment type="similarity">
    <text evidence="9">Belongs to the 'phage' integrase family. XerC subfamily.</text>
</comment>
<feature type="active site" evidence="9">
    <location>
        <position position="287"/>
    </location>
</feature>
<dbReference type="SUPFAM" id="SSF47823">
    <property type="entry name" value="lambda integrase-like, N-terminal domain"/>
    <property type="match status" value="1"/>
</dbReference>
<accession>A0A7X8TJQ7</accession>
<evidence type="ECO:0000256" key="8">
    <source>
        <dbReference type="ARBA" id="ARBA00023306"/>
    </source>
</evidence>
<dbReference type="InterPro" id="IPR010998">
    <property type="entry name" value="Integrase_recombinase_N"/>
</dbReference>
<keyword evidence="7 9" id="KW-0233">DNA recombination</keyword>
<feature type="domain" description="Core-binding (CB)" evidence="11">
    <location>
        <begin position="10"/>
        <end position="91"/>
    </location>
</feature>
<dbReference type="AlphaFoldDB" id="A0A7X8TJQ7"/>
<dbReference type="PANTHER" id="PTHR30349">
    <property type="entry name" value="PHAGE INTEGRASE-RELATED"/>
    <property type="match status" value="1"/>
</dbReference>
<evidence type="ECO:0000256" key="7">
    <source>
        <dbReference type="ARBA" id="ARBA00023172"/>
    </source>
</evidence>
<evidence type="ECO:0000256" key="4">
    <source>
        <dbReference type="ARBA" id="ARBA00022829"/>
    </source>
</evidence>
<organism evidence="12 13">
    <name type="scientific">Nesterenkonia sedimenti</name>
    <dbReference type="NCBI Taxonomy" id="1463632"/>
    <lineage>
        <taxon>Bacteria</taxon>
        <taxon>Bacillati</taxon>
        <taxon>Actinomycetota</taxon>
        <taxon>Actinomycetes</taxon>
        <taxon>Micrococcales</taxon>
        <taxon>Micrococcaceae</taxon>
        <taxon>Nesterenkonia</taxon>
    </lineage>
</organism>
<evidence type="ECO:0000256" key="5">
    <source>
        <dbReference type="ARBA" id="ARBA00022908"/>
    </source>
</evidence>
<comment type="function">
    <text evidence="9">Site-specific tyrosine recombinase, which acts by catalyzing the cutting and rejoining of the recombining DNA molecules. The XerC-XerD complex is essential to convert dimers of the bacterial chromosome into monomers to permit their segregation at cell division. It also contributes to the segregational stability of plasmids.</text>
</comment>
<dbReference type="Gene3D" id="1.10.443.10">
    <property type="entry name" value="Intergrase catalytic core"/>
    <property type="match status" value="1"/>
</dbReference>
<evidence type="ECO:0000256" key="6">
    <source>
        <dbReference type="ARBA" id="ARBA00023125"/>
    </source>
</evidence>
<evidence type="ECO:0000256" key="2">
    <source>
        <dbReference type="ARBA" id="ARBA00022490"/>
    </source>
</evidence>
<keyword evidence="8 9" id="KW-0131">Cell cycle</keyword>
<dbReference type="InterPro" id="IPR050090">
    <property type="entry name" value="Tyrosine_recombinase_XerCD"/>
</dbReference>
<dbReference type="InterPro" id="IPR004107">
    <property type="entry name" value="Integrase_SAM-like_N"/>
</dbReference>
<evidence type="ECO:0000259" key="10">
    <source>
        <dbReference type="PROSITE" id="PS51898"/>
    </source>
</evidence>
<dbReference type="InterPro" id="IPR011010">
    <property type="entry name" value="DNA_brk_join_enz"/>
</dbReference>